<reference evidence="1" key="1">
    <citation type="submission" date="2022-08" db="EMBL/GenBank/DDBJ databases">
        <authorList>
            <consortium name="DOE Joint Genome Institute"/>
            <person name="Min B."/>
            <person name="Riley R."/>
            <person name="Sierra-Patev S."/>
            <person name="Naranjo-Ortiz M."/>
            <person name="Looney B."/>
            <person name="Konkel Z."/>
            <person name="Slot J.C."/>
            <person name="Sakamoto Y."/>
            <person name="Steenwyk J.L."/>
            <person name="Rokas A."/>
            <person name="Carro J."/>
            <person name="Camarero S."/>
            <person name="Ferreira P."/>
            <person name="Molpeceres G."/>
            <person name="Ruiz-Duenas F.J."/>
            <person name="Serrano A."/>
            <person name="Henrissat B."/>
            <person name="Drula E."/>
            <person name="Hughes K.W."/>
            <person name="Mata J.L."/>
            <person name="Ishikawa N.K."/>
            <person name="Vargas-Isla R."/>
            <person name="Ushijima S."/>
            <person name="Smith C.A."/>
            <person name="Ahrendt S."/>
            <person name="Andreopoulos W."/>
            <person name="He G."/>
            <person name="Labutti K."/>
            <person name="Lipzen A."/>
            <person name="Ng V."/>
            <person name="Sandor L."/>
            <person name="Barry K."/>
            <person name="Martinez A.T."/>
            <person name="Xiao Y."/>
            <person name="Gibbons J.G."/>
            <person name="Terashima K."/>
            <person name="Hibbett D.S."/>
            <person name="Grigoriev I.V."/>
        </authorList>
    </citation>
    <scope>NUCLEOTIDE SEQUENCE</scope>
    <source>
        <strain evidence="1">TFB10827</strain>
    </source>
</reference>
<comment type="caution">
    <text evidence="1">The sequence shown here is derived from an EMBL/GenBank/DDBJ whole genome shotgun (WGS) entry which is preliminary data.</text>
</comment>
<proteinExistence type="predicted"/>
<dbReference type="Proteomes" id="UP001163828">
    <property type="component" value="Unassembled WGS sequence"/>
</dbReference>
<protein>
    <submittedName>
        <fullName evidence="1">Uncharacterized protein</fullName>
    </submittedName>
</protein>
<sequence length="203" mass="22449">MVCLFCRCAQVEYCLESITLGLGKINNMHRRSRISGIQVLDLVDDFREMVRLELVLAPGLEELGHIDHLQVSVIINGHTLVLVKKTPVLDKASGWFGTNNDVTSVLRGPVPSYQLSDRVNFDAGLVDVLPRGWLRNIGMVFAVKLFTGIERKVKTGGLTLLRVSPATNEHLHSTVSCAISAEIISFGPDQEMAHSLLRSNYLL</sequence>
<evidence type="ECO:0000313" key="2">
    <source>
        <dbReference type="Proteomes" id="UP001163828"/>
    </source>
</evidence>
<gene>
    <name evidence="1" type="ORF">F5050DRAFT_1729057</name>
</gene>
<evidence type="ECO:0000313" key="1">
    <source>
        <dbReference type="EMBL" id="KAJ4000670.1"/>
    </source>
</evidence>
<keyword evidence="2" id="KW-1185">Reference proteome</keyword>
<accession>A0ABQ8QQ58</accession>
<name>A0ABQ8QQ58_9AGAR</name>
<dbReference type="EMBL" id="MU790518">
    <property type="protein sequence ID" value="KAJ4000670.1"/>
    <property type="molecule type" value="Genomic_DNA"/>
</dbReference>
<organism evidence="1 2">
    <name type="scientific">Lentinula boryana</name>
    <dbReference type="NCBI Taxonomy" id="40481"/>
    <lineage>
        <taxon>Eukaryota</taxon>
        <taxon>Fungi</taxon>
        <taxon>Dikarya</taxon>
        <taxon>Basidiomycota</taxon>
        <taxon>Agaricomycotina</taxon>
        <taxon>Agaricomycetes</taxon>
        <taxon>Agaricomycetidae</taxon>
        <taxon>Agaricales</taxon>
        <taxon>Marasmiineae</taxon>
        <taxon>Omphalotaceae</taxon>
        <taxon>Lentinula</taxon>
    </lineage>
</organism>